<dbReference type="GeneID" id="75576273"/>
<organism evidence="2 3">
    <name type="scientific">Schistosoma haematobium</name>
    <name type="common">Blood fluke</name>
    <dbReference type="NCBI Taxonomy" id="6185"/>
    <lineage>
        <taxon>Eukaryota</taxon>
        <taxon>Metazoa</taxon>
        <taxon>Spiralia</taxon>
        <taxon>Lophotrochozoa</taxon>
        <taxon>Platyhelminthes</taxon>
        <taxon>Trematoda</taxon>
        <taxon>Digenea</taxon>
        <taxon>Strigeidida</taxon>
        <taxon>Schistosomatoidea</taxon>
        <taxon>Schistosomatidae</taxon>
        <taxon>Schistosoma</taxon>
    </lineage>
</organism>
<evidence type="ECO:0000256" key="1">
    <source>
        <dbReference type="SAM" id="Phobius"/>
    </source>
</evidence>
<dbReference type="EMBL" id="AMPZ03000004">
    <property type="protein sequence ID" value="KAH9584493.1"/>
    <property type="molecule type" value="Genomic_DNA"/>
</dbReference>
<reference evidence="2" key="1">
    <citation type="journal article" date="2012" name="Nat. Genet.">
        <title>Whole-genome sequence of Schistosoma haematobium.</title>
        <authorList>
            <person name="Young N.D."/>
            <person name="Jex A.R."/>
            <person name="Li B."/>
            <person name="Liu S."/>
            <person name="Yang L."/>
            <person name="Xiong Z."/>
            <person name="Li Y."/>
            <person name="Cantacessi C."/>
            <person name="Hall R.S."/>
            <person name="Xu X."/>
            <person name="Chen F."/>
            <person name="Wu X."/>
            <person name="Zerlotini A."/>
            <person name="Oliveira G."/>
            <person name="Hofmann A."/>
            <person name="Zhang G."/>
            <person name="Fang X."/>
            <person name="Kang Y."/>
            <person name="Campbell B.E."/>
            <person name="Loukas A."/>
            <person name="Ranganathan S."/>
            <person name="Rollinson D."/>
            <person name="Rinaldi G."/>
            <person name="Brindley P.J."/>
            <person name="Yang H."/>
            <person name="Wang J."/>
            <person name="Wang J."/>
            <person name="Gasser R.B."/>
        </authorList>
    </citation>
    <scope>NUCLEOTIDE SEQUENCE</scope>
</reference>
<dbReference type="CTD" id="75576273"/>
<sequence length="107" mass="12116">MSKLYVQYIICTSLLNCLLQASLFIHFCCYPDYFQFASLSSLFQSFEPCARKHPTSNCCYILLIFTNLSNMHHITTITISTAAITTNTTGVNKNTIGENIIEYLSKI</sequence>
<proteinExistence type="predicted"/>
<keyword evidence="3" id="KW-1185">Reference proteome</keyword>
<name>A0A922IPM2_SCHHA</name>
<keyword evidence="1" id="KW-1133">Transmembrane helix</keyword>
<accession>A0A922IPM2</accession>
<reference evidence="2" key="2">
    <citation type="journal article" date="2019" name="Gigascience">
        <title>High-quality Schistosoma haematobium genome achieved by single-molecule and long-range sequencing.</title>
        <authorList>
            <person name="Stroehlein A.J."/>
            <person name="Korhonen P.K."/>
            <person name="Chong T.M."/>
            <person name="Lim Y.L."/>
            <person name="Chan K.G."/>
            <person name="Webster B."/>
            <person name="Rollinson D."/>
            <person name="Brindley P.J."/>
            <person name="Gasser R.B."/>
            <person name="Young N.D."/>
        </authorList>
    </citation>
    <scope>NUCLEOTIDE SEQUENCE</scope>
</reference>
<gene>
    <name evidence="2" type="ORF">MS3_00000228</name>
</gene>
<keyword evidence="1" id="KW-0472">Membrane</keyword>
<evidence type="ECO:0000313" key="3">
    <source>
        <dbReference type="Proteomes" id="UP000471633"/>
    </source>
</evidence>
<dbReference type="KEGG" id="shx:MS3_00000228"/>
<reference evidence="2" key="4">
    <citation type="journal article" date="2022" name="PLoS Pathog.">
        <title>Chromosome-level genome of Schistosoma haematobium underpins genome-wide explorations of molecular variation.</title>
        <authorList>
            <person name="Stroehlein A.J."/>
            <person name="Korhonen P.K."/>
            <person name="Lee V.V."/>
            <person name="Ralph S.A."/>
            <person name="Mentink-Kane M."/>
            <person name="You H."/>
            <person name="McManus D.P."/>
            <person name="Tchuente L.T."/>
            <person name="Stothard J.R."/>
            <person name="Kaur P."/>
            <person name="Dudchenko O."/>
            <person name="Aiden E.L."/>
            <person name="Yang B."/>
            <person name="Yang H."/>
            <person name="Emery A.M."/>
            <person name="Webster B.L."/>
            <person name="Brindley P.J."/>
            <person name="Rollinson D."/>
            <person name="Chang B.C.H."/>
            <person name="Gasser R.B."/>
            <person name="Young N.D."/>
        </authorList>
    </citation>
    <scope>NUCLEOTIDE SEQUENCE</scope>
</reference>
<comment type="caution">
    <text evidence="2">The sequence shown here is derived from an EMBL/GenBank/DDBJ whole genome shotgun (WGS) entry which is preliminary data.</text>
</comment>
<evidence type="ECO:0000313" key="2">
    <source>
        <dbReference type="EMBL" id="KAH9584493.1"/>
    </source>
</evidence>
<protein>
    <submittedName>
        <fullName evidence="2">Uncharacterized protein</fullName>
    </submittedName>
</protein>
<reference evidence="2" key="3">
    <citation type="submission" date="2021-06" db="EMBL/GenBank/DDBJ databases">
        <title>Chromosome-level genome assembly for S. haematobium.</title>
        <authorList>
            <person name="Stroehlein A.J."/>
        </authorList>
    </citation>
    <scope>NUCLEOTIDE SEQUENCE</scope>
</reference>
<feature type="transmembrane region" description="Helical" evidence="1">
    <location>
        <begin position="6"/>
        <end position="30"/>
    </location>
</feature>
<dbReference type="RefSeq" id="XP_051067320.1">
    <property type="nucleotide sequence ID" value="XM_051208078.1"/>
</dbReference>
<dbReference type="AlphaFoldDB" id="A0A922IPM2"/>
<keyword evidence="1" id="KW-0812">Transmembrane</keyword>
<dbReference type="Proteomes" id="UP000471633">
    <property type="component" value="Unassembled WGS sequence"/>
</dbReference>